<accession>U5NW19</accession>
<geneLocation type="plasmid" evidence="1">
    <name>pLMV7</name>
</geneLocation>
<sequence length="37" mass="4132">MAEATCDHCQSPTGRTERSPAFGTLIFRCTERSATWI</sequence>
<gene>
    <name evidence="1" type="ORF">LMV7_p01010</name>
</gene>
<reference evidence="1" key="1">
    <citation type="journal article" date="2013" name="Genome Announc.">
        <title>First complete sequence of a giant linear plasmid from a micrococcus strain isolated from an extremely high-altitude lake.</title>
        <authorList>
            <person name="Dib J.R."/>
            <person name="Schuldes J."/>
            <person name="Thurmer A."/>
            <person name="Farias M.E."/>
            <person name="Daniel R."/>
            <person name="Meinhardt F."/>
        </authorList>
    </citation>
    <scope>NUCLEOTIDE SEQUENCE</scope>
    <source>
        <strain evidence="1">V7</strain>
        <plasmid evidence="1">pLMV7</plasmid>
    </source>
</reference>
<dbReference type="AlphaFoldDB" id="U5NW19"/>
<organism evidence="1">
    <name type="scientific">Micrococcus sp. V7</name>
    <dbReference type="NCBI Taxonomy" id="404582"/>
    <lineage>
        <taxon>Bacteria</taxon>
        <taxon>Bacillati</taxon>
        <taxon>Actinomycetota</taxon>
        <taxon>Actinomycetes</taxon>
        <taxon>Micrococcales</taxon>
        <taxon>Micrococcaceae</taxon>
        <taxon>Micrococcus</taxon>
    </lineage>
</organism>
<name>U5NW19_9MICC</name>
<evidence type="ECO:0000313" key="1">
    <source>
        <dbReference type="EMBL" id="AGY35522.1"/>
    </source>
</evidence>
<protein>
    <submittedName>
        <fullName evidence="1">Uncharacterized protein</fullName>
    </submittedName>
</protein>
<proteinExistence type="predicted"/>
<keyword evidence="1" id="KW-0614">Plasmid</keyword>
<dbReference type="EMBL" id="KF577591">
    <property type="protein sequence ID" value="AGY35522.1"/>
    <property type="molecule type" value="Genomic_DNA"/>
</dbReference>